<sequence>MLHTVDGGRYWCALVVKLEAGVDDALLAAIADATSLTFEYFGTGGFGGETLAEVWKAGDNLLMEVLCDEVGVKALFVRADSAERAITIRSTIGETMPAWSEQMLRAQLADAFTESPQALVALLMATGGARPDDETLDLLQRALDHDDDEVRHFADYAGQVAAELAHPPVVMHEDESERPLEEALRPAGPVSGEQRWVTVRPGVPGRAVPRPVTWLKTPLDHPDKIIPWTMDHDWGFAVLHDLNDPAWHEDIYTGREDRTALHVVQHEALGSSVYLAVHGDDTEEAVASLTDFCNAEILPDAPSGLAETASGEAGV</sequence>
<proteinExistence type="predicted"/>
<dbReference type="EMBL" id="JBHSIT010000009">
    <property type="protein sequence ID" value="MFC4911582.1"/>
    <property type="molecule type" value="Genomic_DNA"/>
</dbReference>
<evidence type="ECO:0000313" key="2">
    <source>
        <dbReference type="Proteomes" id="UP001595872"/>
    </source>
</evidence>
<name>A0ABV9U512_9ACTN</name>
<accession>A0ABV9U512</accession>
<keyword evidence="2" id="KW-1185">Reference proteome</keyword>
<reference evidence="2" key="1">
    <citation type="journal article" date="2019" name="Int. J. Syst. Evol. Microbiol.">
        <title>The Global Catalogue of Microorganisms (GCM) 10K type strain sequencing project: providing services to taxonomists for standard genome sequencing and annotation.</title>
        <authorList>
            <consortium name="The Broad Institute Genomics Platform"/>
            <consortium name="The Broad Institute Genome Sequencing Center for Infectious Disease"/>
            <person name="Wu L."/>
            <person name="Ma J."/>
        </authorList>
    </citation>
    <scope>NUCLEOTIDE SEQUENCE [LARGE SCALE GENOMIC DNA]</scope>
    <source>
        <strain evidence="2">KLKA75</strain>
    </source>
</reference>
<organism evidence="1 2">
    <name type="scientific">Actinomadura gamaensis</name>
    <dbReference type="NCBI Taxonomy" id="1763541"/>
    <lineage>
        <taxon>Bacteria</taxon>
        <taxon>Bacillati</taxon>
        <taxon>Actinomycetota</taxon>
        <taxon>Actinomycetes</taxon>
        <taxon>Streptosporangiales</taxon>
        <taxon>Thermomonosporaceae</taxon>
        <taxon>Actinomadura</taxon>
    </lineage>
</organism>
<evidence type="ECO:0000313" key="1">
    <source>
        <dbReference type="EMBL" id="MFC4911582.1"/>
    </source>
</evidence>
<comment type="caution">
    <text evidence="1">The sequence shown here is derived from an EMBL/GenBank/DDBJ whole genome shotgun (WGS) entry which is preliminary data.</text>
</comment>
<dbReference type="RefSeq" id="WP_378260625.1">
    <property type="nucleotide sequence ID" value="NZ_JBHSIT010000009.1"/>
</dbReference>
<protein>
    <submittedName>
        <fullName evidence="1">Uncharacterized protein</fullName>
    </submittedName>
</protein>
<dbReference type="Proteomes" id="UP001595872">
    <property type="component" value="Unassembled WGS sequence"/>
</dbReference>
<gene>
    <name evidence="1" type="ORF">ACFPCY_30060</name>
</gene>